<dbReference type="OrthoDB" id="3110500at2759"/>
<name>A0A6A4GQ79_9AGAR</name>
<accession>A0A6A4GQ79</accession>
<evidence type="ECO:0000256" key="2">
    <source>
        <dbReference type="SAM" id="SignalP"/>
    </source>
</evidence>
<keyword evidence="2" id="KW-0732">Signal</keyword>
<evidence type="ECO:0000313" key="4">
    <source>
        <dbReference type="Proteomes" id="UP000799118"/>
    </source>
</evidence>
<evidence type="ECO:0008006" key="5">
    <source>
        <dbReference type="Google" id="ProtNLM"/>
    </source>
</evidence>
<dbReference type="Proteomes" id="UP000799118">
    <property type="component" value="Unassembled WGS sequence"/>
</dbReference>
<sequence length="207" mass="21712">MFAGTLFFIYFCLYFPRSLWALPSPQQSASIVQFGPSIFNFGSGDDSEFGIVTQFLVPSGTSSGGDQTTFEYVQVESIAVESLSGTETVTQTTLATFTNELVTSASGFTFGATATFSEVVDGVPTITVVTDTEQCQATANNSGECVADVDGVTKTATGIANTQLIAVSGAPSNNGAFKRERYDQKLLVGLVFGTMTLGIFSGGFLAL</sequence>
<feature type="signal peptide" evidence="2">
    <location>
        <begin position="1"/>
        <end position="21"/>
    </location>
</feature>
<protein>
    <recommendedName>
        <fullName evidence="5">Mid2 domain-containing protein</fullName>
    </recommendedName>
</protein>
<keyword evidence="1" id="KW-0472">Membrane</keyword>
<dbReference type="EMBL" id="ML769781">
    <property type="protein sequence ID" value="KAE9387788.1"/>
    <property type="molecule type" value="Genomic_DNA"/>
</dbReference>
<evidence type="ECO:0000313" key="3">
    <source>
        <dbReference type="EMBL" id="KAE9387788.1"/>
    </source>
</evidence>
<keyword evidence="4" id="KW-1185">Reference proteome</keyword>
<feature type="transmembrane region" description="Helical" evidence="1">
    <location>
        <begin position="186"/>
        <end position="206"/>
    </location>
</feature>
<keyword evidence="1" id="KW-0812">Transmembrane</keyword>
<feature type="chain" id="PRO_5025565814" description="Mid2 domain-containing protein" evidence="2">
    <location>
        <begin position="22"/>
        <end position="207"/>
    </location>
</feature>
<dbReference type="AlphaFoldDB" id="A0A6A4GQ79"/>
<proteinExistence type="predicted"/>
<reference evidence="3" key="1">
    <citation type="journal article" date="2019" name="Environ. Microbiol.">
        <title>Fungal ecological strategies reflected in gene transcription - a case study of two litter decomposers.</title>
        <authorList>
            <person name="Barbi F."/>
            <person name="Kohler A."/>
            <person name="Barry K."/>
            <person name="Baskaran P."/>
            <person name="Daum C."/>
            <person name="Fauchery L."/>
            <person name="Ihrmark K."/>
            <person name="Kuo A."/>
            <person name="LaButti K."/>
            <person name="Lipzen A."/>
            <person name="Morin E."/>
            <person name="Grigoriev I.V."/>
            <person name="Henrissat B."/>
            <person name="Lindahl B."/>
            <person name="Martin F."/>
        </authorList>
    </citation>
    <scope>NUCLEOTIDE SEQUENCE</scope>
    <source>
        <strain evidence="3">JB14</strain>
    </source>
</reference>
<keyword evidence="1" id="KW-1133">Transmembrane helix</keyword>
<evidence type="ECO:0000256" key="1">
    <source>
        <dbReference type="SAM" id="Phobius"/>
    </source>
</evidence>
<organism evidence="3 4">
    <name type="scientific">Gymnopus androsaceus JB14</name>
    <dbReference type="NCBI Taxonomy" id="1447944"/>
    <lineage>
        <taxon>Eukaryota</taxon>
        <taxon>Fungi</taxon>
        <taxon>Dikarya</taxon>
        <taxon>Basidiomycota</taxon>
        <taxon>Agaricomycotina</taxon>
        <taxon>Agaricomycetes</taxon>
        <taxon>Agaricomycetidae</taxon>
        <taxon>Agaricales</taxon>
        <taxon>Marasmiineae</taxon>
        <taxon>Omphalotaceae</taxon>
        <taxon>Gymnopus</taxon>
    </lineage>
</organism>
<gene>
    <name evidence="3" type="ORF">BT96DRAFT_1004815</name>
</gene>